<evidence type="ECO:0000313" key="1">
    <source>
        <dbReference type="EMBL" id="VEL23578.1"/>
    </source>
</evidence>
<proteinExistence type="predicted"/>
<gene>
    <name evidence="1" type="ORF">PXEA_LOCUS17018</name>
</gene>
<dbReference type="Gene3D" id="1.20.58.60">
    <property type="match status" value="1"/>
</dbReference>
<comment type="caution">
    <text evidence="1">The sequence shown here is derived from an EMBL/GenBank/DDBJ whole genome shotgun (WGS) entry which is preliminary data.</text>
</comment>
<evidence type="ECO:0000313" key="2">
    <source>
        <dbReference type="Proteomes" id="UP000784294"/>
    </source>
</evidence>
<organism evidence="1 2">
    <name type="scientific">Protopolystoma xenopodis</name>
    <dbReference type="NCBI Taxonomy" id="117903"/>
    <lineage>
        <taxon>Eukaryota</taxon>
        <taxon>Metazoa</taxon>
        <taxon>Spiralia</taxon>
        <taxon>Lophotrochozoa</taxon>
        <taxon>Platyhelminthes</taxon>
        <taxon>Monogenea</taxon>
        <taxon>Polyopisthocotylea</taxon>
        <taxon>Polystomatidea</taxon>
        <taxon>Polystomatidae</taxon>
        <taxon>Protopolystoma</taxon>
    </lineage>
</organism>
<name>A0A3S5BGN9_9PLAT</name>
<keyword evidence="2" id="KW-1185">Reference proteome</keyword>
<protein>
    <submittedName>
        <fullName evidence="1">Uncharacterized protein</fullName>
    </submittedName>
</protein>
<dbReference type="Proteomes" id="UP000784294">
    <property type="component" value="Unassembled WGS sequence"/>
</dbReference>
<dbReference type="AlphaFoldDB" id="A0A3S5BGN9"/>
<accession>A0A3S5BGN9</accession>
<reference evidence="1" key="1">
    <citation type="submission" date="2018-11" db="EMBL/GenBank/DDBJ databases">
        <authorList>
            <consortium name="Pathogen Informatics"/>
        </authorList>
    </citation>
    <scope>NUCLEOTIDE SEQUENCE</scope>
</reference>
<dbReference type="EMBL" id="CAAALY010062684">
    <property type="protein sequence ID" value="VEL23578.1"/>
    <property type="molecule type" value="Genomic_DNA"/>
</dbReference>
<dbReference type="SUPFAM" id="SSF46966">
    <property type="entry name" value="Spectrin repeat"/>
    <property type="match status" value="1"/>
</dbReference>
<sequence length="173" mass="19888">MTGHEPIWRQLEASIMAFLEAPVPETLPEGLRITYGSDLNSIPKSSTTQKTPGMQSTGLTDLLERARILNIQLNEQVAKRLTRLNDCLESAQYQADANDARDWMAERRALLRAVEKEIRPTQLTQKTTKEEVKWIWKDSSKDAGATQVSLKLYNYIFWIENINPSYLIYILLF</sequence>